<reference evidence="3 4" key="1">
    <citation type="journal article" date="2020" name="G3 (Bethesda)">
        <title>Improved Reference Genome for Cyclotella cryptica CCMP332, a Model for Cell Wall Morphogenesis, Salinity Adaptation, and Lipid Production in Diatoms (Bacillariophyta).</title>
        <authorList>
            <person name="Roberts W.R."/>
            <person name="Downey K.M."/>
            <person name="Ruck E.C."/>
            <person name="Traller J.C."/>
            <person name="Alverson A.J."/>
        </authorList>
    </citation>
    <scope>NUCLEOTIDE SEQUENCE [LARGE SCALE GENOMIC DNA]</scope>
    <source>
        <strain evidence="3 4">CCMP332</strain>
    </source>
</reference>
<feature type="region of interest" description="Disordered" evidence="1">
    <location>
        <begin position="281"/>
        <end position="363"/>
    </location>
</feature>
<keyword evidence="2" id="KW-0812">Transmembrane</keyword>
<keyword evidence="2" id="KW-0472">Membrane</keyword>
<accession>A0ABD3QLD6</accession>
<protein>
    <submittedName>
        <fullName evidence="3">Uncharacterized protein</fullName>
    </submittedName>
</protein>
<proteinExistence type="predicted"/>
<name>A0ABD3QLD6_9STRA</name>
<gene>
    <name evidence="3" type="ORF">HJC23_002388</name>
</gene>
<dbReference type="EMBL" id="JABMIG020000029">
    <property type="protein sequence ID" value="KAL3801095.1"/>
    <property type="molecule type" value="Genomic_DNA"/>
</dbReference>
<evidence type="ECO:0000313" key="3">
    <source>
        <dbReference type="EMBL" id="KAL3801095.1"/>
    </source>
</evidence>
<sequence length="407" mass="45300">MSASSPSISSGRHLKVDDGNGIICSSYTNVHVINFSYTVDTAKSDDDYIHSAIDQLESRSLTWLADKLLPCYGDRRLDWDWGSLGHLPDSAYQIVREPEAGTSVDSFDFPKRERVLKPDFSLELGLVGLKSWPDDIVSSISNCFPTYNKNDTCTVVFGTVSAYLNPTNSTDVVTETQKEEVEKNIRYQMMTLMRSGLLENELGALEHARYLSPIVVIDEKYYGNINSASQQYFQHSTDSSGMTVTQSLLIIAACVAVIGTIGLMLTVKVIFRDEEDFYSTVKQQQTSDESDIMIPQPSSLYERRRRGPAQLVDSEDAVASLAREDSTSNKKINNGQLAEQHQETTEQNNTSSSRGNDWGTAANMSTTMRRVIVTKKTPVIRARSGDAVNLDALIEEDEEAPQTREIE</sequence>
<comment type="caution">
    <text evidence="3">The sequence shown here is derived from an EMBL/GenBank/DDBJ whole genome shotgun (WGS) entry which is preliminary data.</text>
</comment>
<keyword evidence="2" id="KW-1133">Transmembrane helix</keyword>
<feature type="compositionally biased region" description="Polar residues" evidence="1">
    <location>
        <begin position="329"/>
        <end position="355"/>
    </location>
</feature>
<evidence type="ECO:0000256" key="2">
    <source>
        <dbReference type="SAM" id="Phobius"/>
    </source>
</evidence>
<keyword evidence="4" id="KW-1185">Reference proteome</keyword>
<dbReference type="Proteomes" id="UP001516023">
    <property type="component" value="Unassembled WGS sequence"/>
</dbReference>
<feature type="transmembrane region" description="Helical" evidence="2">
    <location>
        <begin position="248"/>
        <end position="271"/>
    </location>
</feature>
<evidence type="ECO:0000313" key="4">
    <source>
        <dbReference type="Proteomes" id="UP001516023"/>
    </source>
</evidence>
<organism evidence="3 4">
    <name type="scientific">Cyclotella cryptica</name>
    <dbReference type="NCBI Taxonomy" id="29204"/>
    <lineage>
        <taxon>Eukaryota</taxon>
        <taxon>Sar</taxon>
        <taxon>Stramenopiles</taxon>
        <taxon>Ochrophyta</taxon>
        <taxon>Bacillariophyta</taxon>
        <taxon>Coscinodiscophyceae</taxon>
        <taxon>Thalassiosirophycidae</taxon>
        <taxon>Stephanodiscales</taxon>
        <taxon>Stephanodiscaceae</taxon>
        <taxon>Cyclotella</taxon>
    </lineage>
</organism>
<dbReference type="AlphaFoldDB" id="A0ABD3QLD6"/>
<evidence type="ECO:0000256" key="1">
    <source>
        <dbReference type="SAM" id="MobiDB-lite"/>
    </source>
</evidence>